<dbReference type="RefSeq" id="WP_053935754.1">
    <property type="nucleotide sequence ID" value="NZ_LAQT01000001.1"/>
</dbReference>
<reference evidence="1 2" key="1">
    <citation type="submission" date="2015-07" db="EMBL/GenBank/DDBJ databases">
        <title>Draft genome sequence of the Amantichitinum ursilacus IGB-41, a new chitin-degrading bacterium.</title>
        <authorList>
            <person name="Kirstahler P."/>
            <person name="Guenther M."/>
            <person name="Grumaz C."/>
            <person name="Rupp S."/>
            <person name="Zibek S."/>
            <person name="Sohn K."/>
        </authorList>
    </citation>
    <scope>NUCLEOTIDE SEQUENCE [LARGE SCALE GENOMIC DNA]</scope>
    <source>
        <strain evidence="1 2">IGB-41</strain>
    </source>
</reference>
<accession>A0A0N0XL97</accession>
<protein>
    <submittedName>
        <fullName evidence="1">Uncharacterized protein</fullName>
    </submittedName>
</protein>
<dbReference type="EMBL" id="LAQT01000001">
    <property type="protein sequence ID" value="KPC55015.1"/>
    <property type="molecule type" value="Genomic_DNA"/>
</dbReference>
<keyword evidence="2" id="KW-1185">Reference proteome</keyword>
<dbReference type="STRING" id="857265.WG78_00110"/>
<proteinExistence type="predicted"/>
<organism evidence="1 2">
    <name type="scientific">Amantichitinum ursilacus</name>
    <dbReference type="NCBI Taxonomy" id="857265"/>
    <lineage>
        <taxon>Bacteria</taxon>
        <taxon>Pseudomonadati</taxon>
        <taxon>Pseudomonadota</taxon>
        <taxon>Betaproteobacteria</taxon>
        <taxon>Neisseriales</taxon>
        <taxon>Chitinibacteraceae</taxon>
        <taxon>Amantichitinum</taxon>
    </lineage>
</organism>
<evidence type="ECO:0000313" key="2">
    <source>
        <dbReference type="Proteomes" id="UP000037939"/>
    </source>
</evidence>
<evidence type="ECO:0000313" key="1">
    <source>
        <dbReference type="EMBL" id="KPC55015.1"/>
    </source>
</evidence>
<name>A0A0N0XL97_9NEIS</name>
<comment type="caution">
    <text evidence="1">The sequence shown here is derived from an EMBL/GenBank/DDBJ whole genome shotgun (WGS) entry which is preliminary data.</text>
</comment>
<dbReference type="Proteomes" id="UP000037939">
    <property type="component" value="Unassembled WGS sequence"/>
</dbReference>
<dbReference type="AlphaFoldDB" id="A0A0N0XL97"/>
<gene>
    <name evidence="1" type="ORF">WG78_00110</name>
</gene>
<sequence>MSTAAVTFSEAAVREVAELAANHAECIVYQVDRAVDVELITDRFICHCYIEPGLQLRPPRHTSFGSPIRGFRRRGSGYAARFQFFHMQRAYRWTTCRYSGIAQVSFSEQRLAGVRVIAVKHQRNVQK</sequence>